<dbReference type="InterPro" id="IPR036249">
    <property type="entry name" value="Thioredoxin-like_sf"/>
</dbReference>
<dbReference type="InterPro" id="IPR007332">
    <property type="entry name" value="DUF411"/>
</dbReference>
<evidence type="ECO:0000313" key="3">
    <source>
        <dbReference type="Proteomes" id="UP000057938"/>
    </source>
</evidence>
<keyword evidence="1" id="KW-0732">Signal</keyword>
<proteinExistence type="predicted"/>
<dbReference type="PATRIC" id="fig|361183.4.peg.102"/>
<protein>
    <submittedName>
        <fullName evidence="2">CopG protein</fullName>
    </submittedName>
</protein>
<feature type="chain" id="PRO_5005798146" evidence="1">
    <location>
        <begin position="31"/>
        <end position="156"/>
    </location>
</feature>
<keyword evidence="3" id="KW-1185">Reference proteome</keyword>
<dbReference type="Proteomes" id="UP000057938">
    <property type="component" value="Chromosome"/>
</dbReference>
<sequence length="156" mass="16612">MNSNRNPNHRPLLAMLGTLLLSACTGAAQAATFTMFRDPECGCCKAWAAHVQQGEKHEVATVDHPDMASVKAQHGVPDDLRSCHTMIADGYVIEGHVPAADIERLLSEKPGWVQGLAVAGMPLGSPGMEAGGRVQSYQVVAFGNGRREVFASYPAK</sequence>
<evidence type="ECO:0000313" key="2">
    <source>
        <dbReference type="EMBL" id="ALE15414.1"/>
    </source>
</evidence>
<evidence type="ECO:0000256" key="1">
    <source>
        <dbReference type="SAM" id="SignalP"/>
    </source>
</evidence>
<organism evidence="2 3">
    <name type="scientific">Altererythrobacter epoxidivorans</name>
    <dbReference type="NCBI Taxonomy" id="361183"/>
    <lineage>
        <taxon>Bacteria</taxon>
        <taxon>Pseudomonadati</taxon>
        <taxon>Pseudomonadota</taxon>
        <taxon>Alphaproteobacteria</taxon>
        <taxon>Sphingomonadales</taxon>
        <taxon>Erythrobacteraceae</taxon>
        <taxon>Altererythrobacter</taxon>
    </lineage>
</organism>
<accession>A0A0M4M5H9</accession>
<dbReference type="EMBL" id="CP012669">
    <property type="protein sequence ID" value="ALE15414.1"/>
    <property type="molecule type" value="Genomic_DNA"/>
</dbReference>
<name>A0A0M4M5H9_9SPHN</name>
<dbReference type="PROSITE" id="PS51257">
    <property type="entry name" value="PROKAR_LIPOPROTEIN"/>
    <property type="match status" value="1"/>
</dbReference>
<gene>
    <name evidence="2" type="ORF">AMC99_00098</name>
</gene>
<dbReference type="AlphaFoldDB" id="A0A0M4M5H9"/>
<dbReference type="OrthoDB" id="14727at2"/>
<dbReference type="Pfam" id="PF04214">
    <property type="entry name" value="DUF411"/>
    <property type="match status" value="1"/>
</dbReference>
<dbReference type="STRING" id="361183.AMC99_00098"/>
<feature type="signal peptide" evidence="1">
    <location>
        <begin position="1"/>
        <end position="30"/>
    </location>
</feature>
<dbReference type="KEGG" id="aep:AMC99_00098"/>
<reference evidence="2 3" key="1">
    <citation type="submission" date="2015-09" db="EMBL/GenBank/DDBJ databases">
        <title>Complete genome sequence of a benzo[a]pyrene-degrading bacterium Altererythrobacter epoxidivorans CGMCC 1.7731T.</title>
        <authorList>
            <person name="Li Z."/>
            <person name="Cheng H."/>
            <person name="Huo Y."/>
            <person name="Xu X."/>
        </authorList>
    </citation>
    <scope>NUCLEOTIDE SEQUENCE [LARGE SCALE GENOMIC DNA]</scope>
    <source>
        <strain evidence="2 3">CGMCC 1.7731</strain>
    </source>
</reference>
<dbReference type="SUPFAM" id="SSF52833">
    <property type="entry name" value="Thioredoxin-like"/>
    <property type="match status" value="1"/>
</dbReference>
<dbReference type="RefSeq" id="WP_061921371.1">
    <property type="nucleotide sequence ID" value="NZ_CP012669.1"/>
</dbReference>